<feature type="domain" description="RRP12 N-terminal HEAT" evidence="6">
    <location>
        <begin position="22"/>
        <end position="282"/>
    </location>
</feature>
<dbReference type="InterPro" id="IPR016024">
    <property type="entry name" value="ARM-type_fold"/>
</dbReference>
<organism evidence="7 8">
    <name type="scientific">Lithohypha guttulata</name>
    <dbReference type="NCBI Taxonomy" id="1690604"/>
    <lineage>
        <taxon>Eukaryota</taxon>
        <taxon>Fungi</taxon>
        <taxon>Dikarya</taxon>
        <taxon>Ascomycota</taxon>
        <taxon>Pezizomycotina</taxon>
        <taxon>Eurotiomycetes</taxon>
        <taxon>Chaetothyriomycetidae</taxon>
        <taxon>Chaetothyriales</taxon>
        <taxon>Trichomeriaceae</taxon>
        <taxon>Lithohypha</taxon>
    </lineage>
</organism>
<evidence type="ECO:0000256" key="1">
    <source>
        <dbReference type="ARBA" id="ARBA00004123"/>
    </source>
</evidence>
<protein>
    <submittedName>
        <fullName evidence="7">Pre-rRNA processing protein</fullName>
    </submittedName>
</protein>
<feature type="compositionally biased region" description="Basic residues" evidence="4">
    <location>
        <begin position="1300"/>
        <end position="1314"/>
    </location>
</feature>
<feature type="compositionally biased region" description="Low complexity" evidence="4">
    <location>
        <begin position="1115"/>
        <end position="1126"/>
    </location>
</feature>
<keyword evidence="3" id="KW-0539">Nucleus</keyword>
<evidence type="ECO:0000313" key="7">
    <source>
        <dbReference type="EMBL" id="KAK5086115.1"/>
    </source>
</evidence>
<reference evidence="7 8" key="1">
    <citation type="submission" date="2023-08" db="EMBL/GenBank/DDBJ databases">
        <title>Black Yeasts Isolated from many extreme environments.</title>
        <authorList>
            <person name="Coleine C."/>
            <person name="Stajich J.E."/>
            <person name="Selbmann L."/>
        </authorList>
    </citation>
    <scope>NUCLEOTIDE SEQUENCE [LARGE SCALE GENOMIC DNA]</scope>
    <source>
        <strain evidence="7 8">CCFEE 5885</strain>
    </source>
</reference>
<dbReference type="Proteomes" id="UP001345013">
    <property type="component" value="Unassembled WGS sequence"/>
</dbReference>
<dbReference type="InterPro" id="IPR012978">
    <property type="entry name" value="HEAT_RRP12"/>
</dbReference>
<feature type="region of interest" description="Disordered" evidence="4">
    <location>
        <begin position="679"/>
        <end position="698"/>
    </location>
</feature>
<evidence type="ECO:0000256" key="3">
    <source>
        <dbReference type="ARBA" id="ARBA00023242"/>
    </source>
</evidence>
<feature type="compositionally biased region" description="Polar residues" evidence="4">
    <location>
        <begin position="1075"/>
        <end position="1085"/>
    </location>
</feature>
<dbReference type="SUPFAM" id="SSF48371">
    <property type="entry name" value="ARM repeat"/>
    <property type="match status" value="1"/>
</dbReference>
<evidence type="ECO:0000259" key="5">
    <source>
        <dbReference type="Pfam" id="PF08161"/>
    </source>
</evidence>
<dbReference type="InterPro" id="IPR052087">
    <property type="entry name" value="RRP12"/>
</dbReference>
<dbReference type="Gene3D" id="1.25.10.10">
    <property type="entry name" value="Leucine-rich Repeat Variant"/>
    <property type="match status" value="1"/>
</dbReference>
<accession>A0ABR0K422</accession>
<evidence type="ECO:0000256" key="2">
    <source>
        <dbReference type="ARBA" id="ARBA00007690"/>
    </source>
</evidence>
<feature type="region of interest" description="Disordered" evidence="4">
    <location>
        <begin position="1344"/>
        <end position="1365"/>
    </location>
</feature>
<dbReference type="Pfam" id="PF08161">
    <property type="entry name" value="RRP12_HEAT"/>
    <property type="match status" value="1"/>
</dbReference>
<feature type="domain" description="RRP12 HEAT" evidence="5">
    <location>
        <begin position="348"/>
        <end position="637"/>
    </location>
</feature>
<dbReference type="Pfam" id="PF25772">
    <property type="entry name" value="HEAT_RRP12_N"/>
    <property type="match status" value="1"/>
</dbReference>
<dbReference type="PANTHER" id="PTHR48287:SF1">
    <property type="entry name" value="ARM REPEAT SUPERFAMILY PROTEIN"/>
    <property type="match status" value="1"/>
</dbReference>
<dbReference type="EMBL" id="JAVRRG010000100">
    <property type="protein sequence ID" value="KAK5086115.1"/>
    <property type="molecule type" value="Genomic_DNA"/>
</dbReference>
<feature type="compositionally biased region" description="Acidic residues" evidence="4">
    <location>
        <begin position="1044"/>
        <end position="1070"/>
    </location>
</feature>
<gene>
    <name evidence="7" type="primary">RRP12</name>
    <name evidence="7" type="ORF">LTR24_007046</name>
</gene>
<feature type="compositionally biased region" description="Polar residues" evidence="4">
    <location>
        <begin position="1244"/>
        <end position="1258"/>
    </location>
</feature>
<comment type="caution">
    <text evidence="7">The sequence shown here is derived from an EMBL/GenBank/DDBJ whole genome shotgun (WGS) entry which is preliminary data.</text>
</comment>
<proteinExistence type="inferred from homology"/>
<feature type="compositionally biased region" description="Basic and acidic residues" evidence="4">
    <location>
        <begin position="1093"/>
        <end position="1103"/>
    </location>
</feature>
<sequence>MSLEEKLEKIKTPNLENQRYTAVVLSSIEDTLREQNTKFTPTAYFAALLALLKQTAHDAGTSASEPNELVSSTVYLLDLITSHVPAALLRTQFASIVSLLAPYLSAEGSNTALLKSAIGCIESILAAQDGPAWNLPSTQTSPRQALTALLPLAIDQRPKIRRRAQDAVKTVLENPPPGPSLDHPAAELCAVAAQNNLKSAVQLVHQNRKQRNKNAGDDGNDPSIIHALQLIKTVAVASGGWPSKKIETLCELLLSISRSRNDFLVMSAFEVFEVIFESMQDELSAAKLPRLLEAIVELKPQQNDAQLLPPWIAILSRGYGAYAQLESEEVFAKLPELMDLVLTFLPNPSHNIRVSASECLISFFANCIPNSVILEPSVYDEKVLQQVADKAAELLSVKYQTAWVEVFNVLSALFDALRWRGDPYLLPLVQAVGELRGNNSFQGKKEADQVLGHAIRSLGPQAVLSVLPLNLVKPKKGQAGRAWLLPLFRDNVTNTNLAHFKDELVPLSETMYQRVMDHGSAEKTMDVKVYETVVQQVWSILPGYCDLPVDLQIAVDQKFAELLSNVLYQQADLRVNVCRALQKLVQSNQTVLDSDADTEELQIEHRTTKEDAQKNMSHLASFASNLLAVLFNVYSQTLPQSRAYILQCINAYLSITPEKDLIDTFERVGKMLEAEIPAADAPIPKKQPDQPNRSKMPPTSHTLLDLVIALSIHLRRSTFAALFILASNIITNPAILASDPQLIKKAYKLIPRLATSETGRAALQARSAELQQLIIATSEKTPVPARRDRTMAIDTIINFLDNNALHFIPTVLSEIVLSCKDSNEKARTAGFQTLFSAAKRIADAPPSTLIRNSLTPHMLDDAPDAVASVEELFTMVSAGLAGVAPHMVAASITALGALLYEYHEHDALTGNMKSELVDTVTMFIQSNNREIVRAVLGFVKVIVVILPLEALEPRMAELVPQLLVWSKENKGRLKAKVKNILDRLVRRFGGQQVEEWAGSDAKKLIVNIRKARERARRKKAGTGQADSDEEETGTGKGGQSTYDNEYDEAVYGSDDDDSEVLGSDEDDDDAMSGVTLKSKTTNRTGKSGKGAKTGREQFIRNQEDSDDEPLDLLDSKSMSAISSSRRSATKLGGEQHRKTKAKYNEDGKLVFGGADDDDGDDTVIDGNKTDSKGGAVDAYLDAVSGPHAVQRGQKGKLKVKSGMQKSSRQESRAGGNDEEMLDVEEAREVARKILSGKGGPRGQSPRSPIQKGQGNQRRALSGEKVDKNGVGGGVSAGAGIDKRRDKAGPGKRGVRFSSHPARRGQSKRSSPRGKARFEMNLRAAQSQLLLFSGTALALAASNDEAYPILEDSSTSSIEPAKREVD</sequence>
<dbReference type="PANTHER" id="PTHR48287">
    <property type="entry name" value="ARM REPEAT SUPERFAMILY PROTEIN"/>
    <property type="match status" value="1"/>
</dbReference>
<dbReference type="InterPro" id="IPR011989">
    <property type="entry name" value="ARM-like"/>
</dbReference>
<keyword evidence="8" id="KW-1185">Reference proteome</keyword>
<name>A0ABR0K422_9EURO</name>
<evidence type="ECO:0000313" key="8">
    <source>
        <dbReference type="Proteomes" id="UP001345013"/>
    </source>
</evidence>
<evidence type="ECO:0000256" key="4">
    <source>
        <dbReference type="SAM" id="MobiDB-lite"/>
    </source>
</evidence>
<feature type="region of interest" description="Disordered" evidence="4">
    <location>
        <begin position="1015"/>
        <end position="1318"/>
    </location>
</feature>
<dbReference type="InterPro" id="IPR057860">
    <property type="entry name" value="HEAT_RRP12_N"/>
</dbReference>
<feature type="compositionally biased region" description="Acidic residues" evidence="4">
    <location>
        <begin position="1154"/>
        <end position="1163"/>
    </location>
</feature>
<evidence type="ECO:0000259" key="6">
    <source>
        <dbReference type="Pfam" id="PF25772"/>
    </source>
</evidence>
<comment type="subcellular location">
    <subcellularLocation>
        <location evidence="1">Nucleus</location>
    </subcellularLocation>
</comment>
<comment type="similarity">
    <text evidence="2">Belongs to the RRP12 family.</text>
</comment>